<proteinExistence type="predicted"/>
<name>A0A815VY85_9BILA</name>
<comment type="caution">
    <text evidence="1">The sequence shown here is derived from an EMBL/GenBank/DDBJ whole genome shotgun (WGS) entry which is preliminary data.</text>
</comment>
<dbReference type="AlphaFoldDB" id="A0A815VY85"/>
<dbReference type="EMBL" id="CAJOAZ010020093">
    <property type="protein sequence ID" value="CAF4342874.1"/>
    <property type="molecule type" value="Genomic_DNA"/>
</dbReference>
<reference evidence="1" key="1">
    <citation type="submission" date="2021-02" db="EMBL/GenBank/DDBJ databases">
        <authorList>
            <person name="Nowell W R."/>
        </authorList>
    </citation>
    <scope>NUCLEOTIDE SEQUENCE</scope>
</reference>
<gene>
    <name evidence="1" type="ORF">JYZ213_LOCUS45360</name>
    <name evidence="2" type="ORF">OXD698_LOCUS48333</name>
</gene>
<evidence type="ECO:0000313" key="1">
    <source>
        <dbReference type="EMBL" id="CAF1534866.1"/>
    </source>
</evidence>
<dbReference type="EMBL" id="CAJNOG010003709">
    <property type="protein sequence ID" value="CAF1534866.1"/>
    <property type="molecule type" value="Genomic_DNA"/>
</dbReference>
<protein>
    <submittedName>
        <fullName evidence="1">Uncharacterized protein</fullName>
    </submittedName>
</protein>
<feature type="non-terminal residue" evidence="1">
    <location>
        <position position="1"/>
    </location>
</feature>
<accession>A0A815VY85</accession>
<dbReference type="Proteomes" id="UP000663845">
    <property type="component" value="Unassembled WGS sequence"/>
</dbReference>
<dbReference type="Proteomes" id="UP000663844">
    <property type="component" value="Unassembled WGS sequence"/>
</dbReference>
<sequence>KSNRDSTKNKFSVVKISKKNAGNVQSYKNSLDQTRNLQYTTIDIDKAIRVQNDFIELAIETLIGINEEMDIRWPSI</sequence>
<organism evidence="1 3">
    <name type="scientific">Adineta steineri</name>
    <dbReference type="NCBI Taxonomy" id="433720"/>
    <lineage>
        <taxon>Eukaryota</taxon>
        <taxon>Metazoa</taxon>
        <taxon>Spiralia</taxon>
        <taxon>Gnathifera</taxon>
        <taxon>Rotifera</taxon>
        <taxon>Eurotatoria</taxon>
        <taxon>Bdelloidea</taxon>
        <taxon>Adinetida</taxon>
        <taxon>Adinetidae</taxon>
        <taxon>Adineta</taxon>
    </lineage>
</organism>
<evidence type="ECO:0000313" key="3">
    <source>
        <dbReference type="Proteomes" id="UP000663845"/>
    </source>
</evidence>
<evidence type="ECO:0000313" key="2">
    <source>
        <dbReference type="EMBL" id="CAF4342874.1"/>
    </source>
</evidence>